<evidence type="ECO:0000256" key="5">
    <source>
        <dbReference type="SAM" id="MobiDB-lite"/>
    </source>
</evidence>
<proteinExistence type="predicted"/>
<dbReference type="PROSITE" id="PS00690">
    <property type="entry name" value="DEAH_ATP_HELICASE"/>
    <property type="match status" value="1"/>
</dbReference>
<feature type="region of interest" description="Disordered" evidence="5">
    <location>
        <begin position="68"/>
        <end position="123"/>
    </location>
</feature>
<evidence type="ECO:0000256" key="2">
    <source>
        <dbReference type="ARBA" id="ARBA00022741"/>
    </source>
</evidence>
<dbReference type="CDD" id="cd17917">
    <property type="entry name" value="DEXHc_RHA-like"/>
    <property type="match status" value="1"/>
</dbReference>
<organism evidence="8 9">
    <name type="scientific">Phlyctema vagabunda</name>
    <dbReference type="NCBI Taxonomy" id="108571"/>
    <lineage>
        <taxon>Eukaryota</taxon>
        <taxon>Fungi</taxon>
        <taxon>Dikarya</taxon>
        <taxon>Ascomycota</taxon>
        <taxon>Pezizomycotina</taxon>
        <taxon>Leotiomycetes</taxon>
        <taxon>Helotiales</taxon>
        <taxon>Dermateaceae</taxon>
        <taxon>Phlyctema</taxon>
    </lineage>
</organism>
<dbReference type="PANTHER" id="PTHR18934:SF203">
    <property type="entry name" value="ATP-DEPENDENT RNA HELICASE A"/>
    <property type="match status" value="1"/>
</dbReference>
<keyword evidence="3" id="KW-0378">Hydrolase</keyword>
<evidence type="ECO:0000256" key="4">
    <source>
        <dbReference type="ARBA" id="ARBA00022840"/>
    </source>
</evidence>
<dbReference type="SMART" id="SM00490">
    <property type="entry name" value="HELICc"/>
    <property type="match status" value="1"/>
</dbReference>
<evidence type="ECO:0000256" key="1">
    <source>
        <dbReference type="ARBA" id="ARBA00012552"/>
    </source>
</evidence>
<keyword evidence="9" id="KW-1185">Reference proteome</keyword>
<feature type="domain" description="Helicase C-terminal" evidence="7">
    <location>
        <begin position="833"/>
        <end position="1007"/>
    </location>
</feature>
<dbReference type="Gene3D" id="1.20.120.1080">
    <property type="match status" value="1"/>
</dbReference>
<dbReference type="PROSITE" id="PS51194">
    <property type="entry name" value="HELICASE_CTER"/>
    <property type="match status" value="1"/>
</dbReference>
<dbReference type="SUPFAM" id="SSF52540">
    <property type="entry name" value="P-loop containing nucleoside triphosphate hydrolases"/>
    <property type="match status" value="1"/>
</dbReference>
<reference evidence="8 9" key="1">
    <citation type="submission" date="2024-06" db="EMBL/GenBank/DDBJ databases">
        <title>Complete genome of Phlyctema vagabunda strain 19-DSS-EL-015.</title>
        <authorList>
            <person name="Fiorenzani C."/>
        </authorList>
    </citation>
    <scope>NUCLEOTIDE SEQUENCE [LARGE SCALE GENOMIC DNA]</scope>
    <source>
        <strain evidence="8 9">19-DSS-EL-015</strain>
    </source>
</reference>
<feature type="compositionally biased region" description="Polar residues" evidence="5">
    <location>
        <begin position="1465"/>
        <end position="1486"/>
    </location>
</feature>
<dbReference type="Proteomes" id="UP001629113">
    <property type="component" value="Unassembled WGS sequence"/>
</dbReference>
<dbReference type="InterPro" id="IPR011709">
    <property type="entry name" value="DEAD-box_helicase_OB_fold"/>
</dbReference>
<dbReference type="InterPro" id="IPR027417">
    <property type="entry name" value="P-loop_NTPase"/>
</dbReference>
<dbReference type="PANTHER" id="PTHR18934">
    <property type="entry name" value="ATP-DEPENDENT RNA HELICASE"/>
    <property type="match status" value="1"/>
</dbReference>
<dbReference type="InterPro" id="IPR001650">
    <property type="entry name" value="Helicase_C-like"/>
</dbReference>
<dbReference type="Gene3D" id="3.40.50.300">
    <property type="entry name" value="P-loop containing nucleotide triphosphate hydrolases"/>
    <property type="match status" value="2"/>
</dbReference>
<dbReference type="InterPro" id="IPR002464">
    <property type="entry name" value="DNA/RNA_helicase_DEAH_CS"/>
</dbReference>
<feature type="compositionally biased region" description="Low complexity" evidence="5">
    <location>
        <begin position="99"/>
        <end position="117"/>
    </location>
</feature>
<keyword evidence="2" id="KW-0547">Nucleotide-binding</keyword>
<dbReference type="InterPro" id="IPR007502">
    <property type="entry name" value="Helicase-assoc_dom"/>
</dbReference>
<evidence type="ECO:0000259" key="7">
    <source>
        <dbReference type="PROSITE" id="PS51194"/>
    </source>
</evidence>
<dbReference type="EC" id="3.6.4.13" evidence="1"/>
<feature type="region of interest" description="Disordered" evidence="5">
    <location>
        <begin position="477"/>
        <end position="501"/>
    </location>
</feature>
<dbReference type="PROSITE" id="PS51192">
    <property type="entry name" value="HELICASE_ATP_BIND_1"/>
    <property type="match status" value="1"/>
</dbReference>
<feature type="compositionally biased region" description="Basic and acidic residues" evidence="5">
    <location>
        <begin position="485"/>
        <end position="501"/>
    </location>
</feature>
<dbReference type="SMART" id="SM00487">
    <property type="entry name" value="DEXDc"/>
    <property type="match status" value="1"/>
</dbReference>
<accession>A0ABR4P815</accession>
<feature type="compositionally biased region" description="Basic residues" evidence="5">
    <location>
        <begin position="76"/>
        <end position="89"/>
    </location>
</feature>
<gene>
    <name evidence="8" type="ORF">PVAG01_09678</name>
</gene>
<feature type="domain" description="Helicase ATP-binding" evidence="6">
    <location>
        <begin position="547"/>
        <end position="722"/>
    </location>
</feature>
<dbReference type="InterPro" id="IPR048333">
    <property type="entry name" value="HA2_WH"/>
</dbReference>
<evidence type="ECO:0000259" key="6">
    <source>
        <dbReference type="PROSITE" id="PS51192"/>
    </source>
</evidence>
<sequence length="1496" mass="166746">MLRLRTRPLQFLRSSQPSTISSYSRIQSRSNTQPCHIAQRPTKSTPKVNRRQKTIPLDDVFEGLDENVIGNGKQNLGRKSRAQTVKKSKSSNGQSRAIPSSKLPTSSGTSPGTPSKKGQQEDSKLYTLPYLQKLYRGRIPTATKYRIRIEPIKNPMHFFDEGSDLLPTRIKLAPFHDKNGKSCHECNLTLSLDTGDIKAKGHGETPKVALKHAHFHAICQLEELGLFKHCLPGGKYRYPNFGAEKLKSETSAKLHVINFAARHNCLPVFTDNVRTVISANGKNNNTIFNCHASIKELGLDGYGRSQKFPVASTSACVALKEAAEARHMETGDGTMLVQDYTQLTTSSAEKFVYFIARRQRLSVDIHSKLDQGPTAMWTGELTLGHSRQFLETARQASTFIGIPMVSKNDAGITAYLACALKLREEFPLEWKDFIREMQRGRGEVLNPIAAVNVDVGPPAIDVLKKTMNIVATIDRTQYHTPDQSRNAESEFQQKRSTTRERMDPYYIKQKNDALLSKLVEYEMDPKLTSLRDKRFELPMMQHGEEVLKMVNDNQFCVVVGATGSGKTTQLPQMILDEMTRARMGGTCNIICTQPRRIAAISVAKRVAVERNEPLRSSVGYQVRFDSQLPQKGGSISYVTTGILLRKLQESEEFALHGVSHIIIDEVHERNVQIDFLLVSLKRILAERKAEGKPDIKIIMMSATIDTTLFCKYFGSGYDGGRCPHIEVPGRTFPVTQHFLDESYSELTRTYPRSVEGAESLYLKDCTKYVQAQLDFVPRPLAISAGEKGSSSSGEVSATARIDWTSKGAVGEDGKVDIVDEKEEASAPAELMSTVIAHILKTTTEGSILVFLPGLQEILTLEKILKETNPLGVMIANNPAYKLYTLHSALPQMQQEVFEKLASGLRKIILSTNIAETSVTIPDVVYVIDSNRQRESNYDVGRNMSSLLSGWTTKANVKQRAGRAGRVQHGHYYSMVTRNRYESFEAAPVPEMLRIDLKDLCLQVKGMGVSDTWGLLRDAIQPPDKLNVLTALEDLKALKALDENERLTPLGRLLSNLPLPPALGKMVVLGAIFQCLDPIIILAAASAIRDPFLAPQGQRLEARQTRRSFGLDTDSDHIATLTAYKEWRETRMGFGRRGQHDLRFSQENYLHRNTLLTIAQSSQQIYDVLIEAGIVKRQLPGSRAARLRYGTEQENINSDSIPLQLALITAGLYPNIAVQSRSLRHLRTMHDNQATIHMNSVAAPLPVDGKLYGRIPRENAAAVGTLFAFGEKTFVEDVSLRSVSKISPISVILFGGHLKKESRMLWVEDWLPLHLPDPETGSVLLDSVQTLDRYLERTFSQLDIAQRERVLGVANPSSRDIFFDKDPTKVPLVAGIVKSLELCAPPEILNKSRMGDGFDTDDSRYDLDARHDKRVSTFLAGLGASVSSQIDSQSSFSLGSTGKPKPEYMGSMFKQLRPPPRFRARNSGSGNWSSPELKPKQTSSSPNLEDIFKRWIK</sequence>
<name>A0ABR4P815_9HELO</name>
<comment type="caution">
    <text evidence="8">The sequence shown here is derived from an EMBL/GenBank/DDBJ whole genome shotgun (WGS) entry which is preliminary data.</text>
</comment>
<dbReference type="Pfam" id="PF07717">
    <property type="entry name" value="OB_NTP_bind"/>
    <property type="match status" value="1"/>
</dbReference>
<dbReference type="InterPro" id="IPR011545">
    <property type="entry name" value="DEAD/DEAH_box_helicase_dom"/>
</dbReference>
<protein>
    <recommendedName>
        <fullName evidence="1">RNA helicase</fullName>
        <ecNumber evidence="1">3.6.4.13</ecNumber>
    </recommendedName>
</protein>
<dbReference type="Pfam" id="PF00271">
    <property type="entry name" value="Helicase_C"/>
    <property type="match status" value="1"/>
</dbReference>
<evidence type="ECO:0000256" key="3">
    <source>
        <dbReference type="ARBA" id="ARBA00022801"/>
    </source>
</evidence>
<feature type="region of interest" description="Disordered" evidence="5">
    <location>
        <begin position="1431"/>
        <end position="1496"/>
    </location>
</feature>
<evidence type="ECO:0000313" key="9">
    <source>
        <dbReference type="Proteomes" id="UP001629113"/>
    </source>
</evidence>
<dbReference type="EMBL" id="JBFCZG010000008">
    <property type="protein sequence ID" value="KAL3419456.1"/>
    <property type="molecule type" value="Genomic_DNA"/>
</dbReference>
<dbReference type="CDD" id="cd18791">
    <property type="entry name" value="SF2_C_RHA"/>
    <property type="match status" value="1"/>
</dbReference>
<keyword evidence="4" id="KW-0067">ATP-binding</keyword>
<dbReference type="SMART" id="SM00847">
    <property type="entry name" value="HA2"/>
    <property type="match status" value="1"/>
</dbReference>
<dbReference type="InterPro" id="IPR014001">
    <property type="entry name" value="Helicase_ATP-bd"/>
</dbReference>
<evidence type="ECO:0000313" key="8">
    <source>
        <dbReference type="EMBL" id="KAL3419456.1"/>
    </source>
</evidence>
<feature type="region of interest" description="Disordered" evidence="5">
    <location>
        <begin position="14"/>
        <end position="53"/>
    </location>
</feature>
<dbReference type="Pfam" id="PF04408">
    <property type="entry name" value="WHD_HA2"/>
    <property type="match status" value="1"/>
</dbReference>
<dbReference type="Pfam" id="PF21010">
    <property type="entry name" value="HA2_C"/>
    <property type="match status" value="1"/>
</dbReference>
<feature type="compositionally biased region" description="Polar residues" evidence="5">
    <location>
        <begin position="14"/>
        <end position="34"/>
    </location>
</feature>
<dbReference type="Pfam" id="PF00270">
    <property type="entry name" value="DEAD"/>
    <property type="match status" value="1"/>
</dbReference>